<dbReference type="Pfam" id="PF07719">
    <property type="entry name" value="TPR_2"/>
    <property type="match status" value="1"/>
</dbReference>
<feature type="domain" description="Calcineurin-like phosphoesterase" evidence="4">
    <location>
        <begin position="7"/>
        <end position="249"/>
    </location>
</feature>
<dbReference type="Gene3D" id="1.25.40.10">
    <property type="entry name" value="Tetratricopeptide repeat domain"/>
    <property type="match status" value="2"/>
</dbReference>
<dbReference type="Gene3D" id="1.10.10.10">
    <property type="entry name" value="Winged helix-like DNA-binding domain superfamily/Winged helix DNA-binding domain"/>
    <property type="match status" value="1"/>
</dbReference>
<dbReference type="InterPro" id="IPR029052">
    <property type="entry name" value="Metallo-depent_PP-like"/>
</dbReference>
<dbReference type="InterPro" id="IPR027417">
    <property type="entry name" value="P-loop_NTPase"/>
</dbReference>
<keyword evidence="1" id="KW-0677">Repeat</keyword>
<dbReference type="SUPFAM" id="SSF52540">
    <property type="entry name" value="P-loop containing nucleoside triphosphate hydrolases"/>
    <property type="match status" value="1"/>
</dbReference>
<dbReference type="SUPFAM" id="SSF56300">
    <property type="entry name" value="Metallo-dependent phosphatases"/>
    <property type="match status" value="1"/>
</dbReference>
<accession>A0ABT5XDT7</accession>
<evidence type="ECO:0000313" key="5">
    <source>
        <dbReference type="EMBL" id="MDF0592863.1"/>
    </source>
</evidence>
<dbReference type="SMART" id="SM00028">
    <property type="entry name" value="TPR"/>
    <property type="match status" value="6"/>
</dbReference>
<dbReference type="PANTHER" id="PTHR10098:SF108">
    <property type="entry name" value="TETRATRICOPEPTIDE REPEAT PROTEIN 28"/>
    <property type="match status" value="1"/>
</dbReference>
<dbReference type="RefSeq" id="WP_316968567.1">
    <property type="nucleotide sequence ID" value="NZ_JARFPL010000010.1"/>
</dbReference>
<evidence type="ECO:0000256" key="3">
    <source>
        <dbReference type="PROSITE-ProRule" id="PRU00339"/>
    </source>
</evidence>
<dbReference type="Proteomes" id="UP001215956">
    <property type="component" value="Unassembled WGS sequence"/>
</dbReference>
<dbReference type="PROSITE" id="PS50005">
    <property type="entry name" value="TPR"/>
    <property type="match status" value="2"/>
</dbReference>
<dbReference type="Pfam" id="PF13424">
    <property type="entry name" value="TPR_12"/>
    <property type="match status" value="2"/>
</dbReference>
<dbReference type="PANTHER" id="PTHR10098">
    <property type="entry name" value="RAPSYN-RELATED"/>
    <property type="match status" value="1"/>
</dbReference>
<keyword evidence="6" id="KW-1185">Reference proteome</keyword>
<feature type="repeat" description="TPR" evidence="3">
    <location>
        <begin position="831"/>
        <end position="864"/>
    </location>
</feature>
<evidence type="ECO:0000259" key="4">
    <source>
        <dbReference type="Pfam" id="PF00149"/>
    </source>
</evidence>
<sequence length="1001" mass="112317">MSRLTWLHISDWHHGDFGIDPEVVRDELIKDIQGRLSISPDLSKIDFIVFSGDAALNGKAEEYEDAKNEFFVPVLEAAQVEPDRLFIVPGNHDLDEEEIKKLPDDFRKDVVSKEDADRWLKDDSKRELLLRPFKDFRSFVSGFTGQDSPDYSDLRTWEINGKTVSLLGINSSWFCRRHVDAAGKKNDYGFARVGERQVHRPLERISKSDLRIAVLHHSQDWLEYSDGRVVWRRLRQGCNFILHGHGHVPEVTAEHGTGGDSVIIPAGASFGGRPPEDPSRINSYNFVHIDFETGKGFVFLRRWIDERSVWDKDIQTYPEGKFPFDLPGHSTVPHQIPPPPRDFIGRSGELDLLLDGFDKGATITGLRGMGGIGKSALAYVLADRLRDRFLDGQLFLDMLGTSKSPLDSKDAMAHVIRSYLGADASLPEKLNELSGLYRTVLSGKKALILLDNAASREQVEPLLPPKGCALLVISRSKFTLPGLKEKDLDVLPLDDAKNLLLGICERIGDHAEELAKLCGCLPIALRNAASTLREKPNLSVANYIKRLGDARERLELVEASFTPSYDLLTTDLQRLWSLLSVFPADFDLAGAAAVWEMEETPAEDALGELIRWSLVDFLPSVAGEGGRYRLHDLARDFSGSRLDDALRERARLHHAKYYQSLLWAANNLFLQGNSSISMGLKLFDINWMNIKAAQNWASENKSKSDEISKICSNFSEAGSIIGLRLHPLENTKWLEAALASARKIRDRTAEGDHLSNLGLSYFKRGEFRKSIEYYEQALRNSRKIGDKQVEGNNLDNLGSAHFHLGELCSAVEYHELALKISRDIGNERGEGNCLCNMALAYSKLGEMRKALECYSKALNISHDTGDWWRLGIISSNLGNIFFNLCEPRKAITLHDRALKISRSIGDRSSEGNHLGNLGIACSYRGNQQKAIEYYDQALMISREIGDRRREGNHLFNMSLSLRALGQNEKAISLARSALAIYEETESPHIEAVRKKLAEWSG</sequence>
<evidence type="ECO:0000256" key="2">
    <source>
        <dbReference type="ARBA" id="ARBA00022803"/>
    </source>
</evidence>
<dbReference type="Gene3D" id="3.60.21.10">
    <property type="match status" value="1"/>
</dbReference>
<evidence type="ECO:0000313" key="6">
    <source>
        <dbReference type="Proteomes" id="UP001215956"/>
    </source>
</evidence>
<dbReference type="PRINTS" id="PR00364">
    <property type="entry name" value="DISEASERSIST"/>
</dbReference>
<dbReference type="InterPro" id="IPR013105">
    <property type="entry name" value="TPR_2"/>
</dbReference>
<organism evidence="5 6">
    <name type="scientific">Candidatus Methanocrinis alkalitolerans</name>
    <dbReference type="NCBI Taxonomy" id="3033395"/>
    <lineage>
        <taxon>Archaea</taxon>
        <taxon>Methanobacteriati</taxon>
        <taxon>Methanobacteriota</taxon>
        <taxon>Stenosarchaea group</taxon>
        <taxon>Methanomicrobia</taxon>
        <taxon>Methanotrichales</taxon>
        <taxon>Methanotrichaceae</taxon>
        <taxon>Methanocrinis</taxon>
    </lineage>
</organism>
<dbReference type="InterPro" id="IPR036388">
    <property type="entry name" value="WH-like_DNA-bd_sf"/>
</dbReference>
<dbReference type="InterPro" id="IPR011990">
    <property type="entry name" value="TPR-like_helical_dom_sf"/>
</dbReference>
<reference evidence="5 6" key="1">
    <citation type="submission" date="2023-03" db="EMBL/GenBank/DDBJ databases">
        <title>Whole genome sequencing of Methanotrichaceae archaeon M04Ac.</title>
        <authorList>
            <person name="Khomyakova M.A."/>
            <person name="Merkel A.Y."/>
            <person name="Slobodkin A.I."/>
        </authorList>
    </citation>
    <scope>NUCLEOTIDE SEQUENCE [LARGE SCALE GENOMIC DNA]</scope>
    <source>
        <strain evidence="5 6">M04Ac</strain>
    </source>
</reference>
<dbReference type="Pfam" id="PF00149">
    <property type="entry name" value="Metallophos"/>
    <property type="match status" value="1"/>
</dbReference>
<evidence type="ECO:0000256" key="1">
    <source>
        <dbReference type="ARBA" id="ARBA00022737"/>
    </source>
</evidence>
<name>A0ABT5XDT7_9EURY</name>
<comment type="caution">
    <text evidence="5">The sequence shown here is derived from an EMBL/GenBank/DDBJ whole genome shotgun (WGS) entry which is preliminary data.</text>
</comment>
<protein>
    <submittedName>
        <fullName evidence="5">Tetratricopeptide repeat protein</fullName>
    </submittedName>
</protein>
<dbReference type="InterPro" id="IPR019734">
    <property type="entry name" value="TPR_rpt"/>
</dbReference>
<dbReference type="InterPro" id="IPR004843">
    <property type="entry name" value="Calcineurin-like_PHP"/>
</dbReference>
<keyword evidence="2 3" id="KW-0802">TPR repeat</keyword>
<proteinExistence type="predicted"/>
<dbReference type="Gene3D" id="3.40.50.300">
    <property type="entry name" value="P-loop containing nucleotide triphosphate hydrolases"/>
    <property type="match status" value="1"/>
</dbReference>
<gene>
    <name evidence="5" type="ORF">P0O24_04625</name>
</gene>
<feature type="repeat" description="TPR" evidence="3">
    <location>
        <begin position="751"/>
        <end position="784"/>
    </location>
</feature>
<dbReference type="EMBL" id="JARFPL010000010">
    <property type="protein sequence ID" value="MDF0592863.1"/>
    <property type="molecule type" value="Genomic_DNA"/>
</dbReference>
<dbReference type="SUPFAM" id="SSF48452">
    <property type="entry name" value="TPR-like"/>
    <property type="match status" value="2"/>
</dbReference>